<sequence>MASGQFLIFLKKKGENCLKNGHFIRPFGVKEATYGANNIAYR</sequence>
<gene>
    <name evidence="1" type="ORF">Cabys_1443</name>
</gene>
<dbReference type="AlphaFoldDB" id="A0A1J1C8E4"/>
<proteinExistence type="predicted"/>
<dbReference type="Proteomes" id="UP000183868">
    <property type="component" value="Chromosome"/>
</dbReference>
<dbReference type="KEGG" id="caby:Cabys_1443"/>
<evidence type="ECO:0000313" key="2">
    <source>
        <dbReference type="Proteomes" id="UP000183868"/>
    </source>
</evidence>
<accession>A0A1J1C8E4</accession>
<evidence type="ECO:0000313" key="1">
    <source>
        <dbReference type="EMBL" id="APF18192.1"/>
    </source>
</evidence>
<reference evidence="1 2" key="1">
    <citation type="submission" date="2016-11" db="EMBL/GenBank/DDBJ databases">
        <title>Genomic analysis of Caldithrix abyssi and proposal of a novel bacterial phylum Caldithrichaeota.</title>
        <authorList>
            <person name="Kublanov I."/>
            <person name="Sigalova O."/>
            <person name="Gavrilov S."/>
            <person name="Lebedinsky A."/>
            <person name="Ivanova N."/>
            <person name="Daum C."/>
            <person name="Reddy T."/>
            <person name="Klenk H.P."/>
            <person name="Goker M."/>
            <person name="Reva O."/>
            <person name="Miroshnichenko M."/>
            <person name="Kyprides N."/>
            <person name="Woyke T."/>
            <person name="Gelfand M."/>
        </authorList>
    </citation>
    <scope>NUCLEOTIDE SEQUENCE [LARGE SCALE GENOMIC DNA]</scope>
    <source>
        <strain evidence="1 2">LF13</strain>
    </source>
</reference>
<organism evidence="1 2">
    <name type="scientific">Caldithrix abyssi DSM 13497</name>
    <dbReference type="NCBI Taxonomy" id="880073"/>
    <lineage>
        <taxon>Bacteria</taxon>
        <taxon>Pseudomonadati</taxon>
        <taxon>Calditrichota</taxon>
        <taxon>Calditrichia</taxon>
        <taxon>Calditrichales</taxon>
        <taxon>Calditrichaceae</taxon>
        <taxon>Caldithrix</taxon>
    </lineage>
</organism>
<dbReference type="EMBL" id="CP018099">
    <property type="protein sequence ID" value="APF18192.1"/>
    <property type="molecule type" value="Genomic_DNA"/>
</dbReference>
<protein>
    <submittedName>
        <fullName evidence="1">Uncharacterized protein</fullName>
    </submittedName>
</protein>
<name>A0A1J1C8E4_CALAY</name>